<reference evidence="1 2" key="1">
    <citation type="journal article" date="2016" name="Nat. Commun.">
        <title>Thousands of microbial genomes shed light on interconnected biogeochemical processes in an aquifer system.</title>
        <authorList>
            <person name="Anantharaman K."/>
            <person name="Brown C.T."/>
            <person name="Hug L.A."/>
            <person name="Sharon I."/>
            <person name="Castelle C.J."/>
            <person name="Probst A.J."/>
            <person name="Thomas B.C."/>
            <person name="Singh A."/>
            <person name="Wilkins M.J."/>
            <person name="Karaoz U."/>
            <person name="Brodie E.L."/>
            <person name="Williams K.H."/>
            <person name="Hubbard S.S."/>
            <person name="Banfield J.F."/>
        </authorList>
    </citation>
    <scope>NUCLEOTIDE SEQUENCE [LARGE SCALE GENOMIC DNA]</scope>
</reference>
<organism evidence="1 2">
    <name type="scientific">Candidatus Sungbacteria bacterium RIFCSPHIGHO2_02_FULL_51_29</name>
    <dbReference type="NCBI Taxonomy" id="1802273"/>
    <lineage>
        <taxon>Bacteria</taxon>
        <taxon>Candidatus Sungiibacteriota</taxon>
    </lineage>
</organism>
<comment type="caution">
    <text evidence="1">The sequence shown here is derived from an EMBL/GenBank/DDBJ whole genome shotgun (WGS) entry which is preliminary data.</text>
</comment>
<dbReference type="AlphaFoldDB" id="A0A1G2KRR6"/>
<gene>
    <name evidence="1" type="ORF">A3C16_04875</name>
</gene>
<proteinExistence type="predicted"/>
<dbReference type="EMBL" id="MHQL01000045">
    <property type="protein sequence ID" value="OHA02116.1"/>
    <property type="molecule type" value="Genomic_DNA"/>
</dbReference>
<dbReference type="Proteomes" id="UP000177811">
    <property type="component" value="Unassembled WGS sequence"/>
</dbReference>
<sequence length="362" mass="39891">MIWAVVKDPGGTNATVRVVNELRALGKEVKLFSNGKAAEILTERGMEHTANPSAVSILEAVFSEGKRPELILTSMCSQGGLGKYLVPLAWHHDIATVAVQDFWGARLKTDYCDSQFWPDRIIVPDEVGKRLVLESWGDYGEENVCVSGWVAFDSLATFDCAAAGEKVRKRFGLVKPWPIVGFFGHPDGNAETAHEVVRALNENADPVYFFPRWHPRASTDDAADHERTKTEVLAFSSGERIETNSISSKELTTDDIVGASKVVVSIFSTTLVQAAHLGKEVVSVLYPQYGMRRWHEITKLEGFPLTDLGCSALVGEYDGLRRTLRGAITDTLGLGDAQRRLLPTDGRSARRAAAYVLDMLRR</sequence>
<accession>A0A1G2KRR6</accession>
<evidence type="ECO:0000313" key="2">
    <source>
        <dbReference type="Proteomes" id="UP000177811"/>
    </source>
</evidence>
<name>A0A1G2KRR6_9BACT</name>
<evidence type="ECO:0000313" key="1">
    <source>
        <dbReference type="EMBL" id="OHA02116.1"/>
    </source>
</evidence>
<protein>
    <recommendedName>
        <fullName evidence="3">Lipid-A-disaccharide synthase</fullName>
    </recommendedName>
</protein>
<evidence type="ECO:0008006" key="3">
    <source>
        <dbReference type="Google" id="ProtNLM"/>
    </source>
</evidence>